<keyword evidence="3" id="KW-1185">Reference proteome</keyword>
<protein>
    <submittedName>
        <fullName evidence="2">Uncharacterized protein</fullName>
    </submittedName>
</protein>
<accession>A0A1Q9F059</accession>
<evidence type="ECO:0000313" key="3">
    <source>
        <dbReference type="Proteomes" id="UP000186817"/>
    </source>
</evidence>
<comment type="caution">
    <text evidence="2">The sequence shown here is derived from an EMBL/GenBank/DDBJ whole genome shotgun (WGS) entry which is preliminary data.</text>
</comment>
<gene>
    <name evidence="2" type="ORF">AK812_SmicGene3009</name>
</gene>
<evidence type="ECO:0000256" key="1">
    <source>
        <dbReference type="SAM" id="MobiDB-lite"/>
    </source>
</evidence>
<dbReference type="EMBL" id="LSRX01000034">
    <property type="protein sequence ID" value="OLQ13029.1"/>
    <property type="molecule type" value="Genomic_DNA"/>
</dbReference>
<dbReference type="OrthoDB" id="407918at2759"/>
<feature type="region of interest" description="Disordered" evidence="1">
    <location>
        <begin position="201"/>
        <end position="263"/>
    </location>
</feature>
<feature type="region of interest" description="Disordered" evidence="1">
    <location>
        <begin position="146"/>
        <end position="178"/>
    </location>
</feature>
<proteinExistence type="predicted"/>
<dbReference type="AlphaFoldDB" id="A0A1Q9F059"/>
<name>A0A1Q9F059_SYMMI</name>
<evidence type="ECO:0000313" key="2">
    <source>
        <dbReference type="EMBL" id="OLQ13029.1"/>
    </source>
</evidence>
<reference evidence="2 3" key="1">
    <citation type="submission" date="2016-02" db="EMBL/GenBank/DDBJ databases">
        <title>Genome analysis of coral dinoflagellate symbionts highlights evolutionary adaptations to a symbiotic lifestyle.</title>
        <authorList>
            <person name="Aranda M."/>
            <person name="Li Y."/>
            <person name="Liew Y.J."/>
            <person name="Baumgarten S."/>
            <person name="Simakov O."/>
            <person name="Wilson M."/>
            <person name="Piel J."/>
            <person name="Ashoor H."/>
            <person name="Bougouffa S."/>
            <person name="Bajic V.B."/>
            <person name="Ryu T."/>
            <person name="Ravasi T."/>
            <person name="Bayer T."/>
            <person name="Micklem G."/>
            <person name="Kim H."/>
            <person name="Bhak J."/>
            <person name="Lajeunesse T.C."/>
            <person name="Voolstra C.R."/>
        </authorList>
    </citation>
    <scope>NUCLEOTIDE SEQUENCE [LARGE SCALE GENOMIC DNA]</scope>
    <source>
        <strain evidence="2 3">CCMP2467</strain>
    </source>
</reference>
<sequence>MSILSAADTVPPAENDLGTYMGQENWRLRIRKEQSRAPKNAEFSLRLAVRALDVTKKPNQVDPGEKGAADALLDEETARNFRAHLVAKTGAPGHFELWPETSQHNVGWLVQDNTGGRPFEDRQTLVAAAPGLGFGWRHASVLTPPGSAGGKVPAAARQRTPSAGTPAPSLSGKSCVLPPKEIPAELRPTPAEREAAAAAMEPKAVLPSRHCKSHSHGSLKTKEVSNMSKFAKAASKIAGGRMPASEQAQHGSGVLKFEDRLNA</sequence>
<feature type="compositionally biased region" description="Basic residues" evidence="1">
    <location>
        <begin position="209"/>
        <end position="219"/>
    </location>
</feature>
<dbReference type="Proteomes" id="UP000186817">
    <property type="component" value="Unassembled WGS sequence"/>
</dbReference>
<organism evidence="2 3">
    <name type="scientific">Symbiodinium microadriaticum</name>
    <name type="common">Dinoflagellate</name>
    <name type="synonym">Zooxanthella microadriatica</name>
    <dbReference type="NCBI Taxonomy" id="2951"/>
    <lineage>
        <taxon>Eukaryota</taxon>
        <taxon>Sar</taxon>
        <taxon>Alveolata</taxon>
        <taxon>Dinophyceae</taxon>
        <taxon>Suessiales</taxon>
        <taxon>Symbiodiniaceae</taxon>
        <taxon>Symbiodinium</taxon>
    </lineage>
</organism>